<organism evidence="2 3">
    <name type="scientific">Neobacillus piezotolerans</name>
    <dbReference type="NCBI Taxonomy" id="2259171"/>
    <lineage>
        <taxon>Bacteria</taxon>
        <taxon>Bacillati</taxon>
        <taxon>Bacillota</taxon>
        <taxon>Bacilli</taxon>
        <taxon>Bacillales</taxon>
        <taxon>Bacillaceae</taxon>
        <taxon>Neobacillus</taxon>
    </lineage>
</organism>
<name>A0A3D8GNK2_9BACI</name>
<proteinExistence type="predicted"/>
<keyword evidence="3" id="KW-1185">Reference proteome</keyword>
<accession>A0A3D8GNK2</accession>
<evidence type="ECO:0000313" key="2">
    <source>
        <dbReference type="EMBL" id="RDU36053.1"/>
    </source>
</evidence>
<evidence type="ECO:0000313" key="3">
    <source>
        <dbReference type="Proteomes" id="UP000257144"/>
    </source>
</evidence>
<dbReference type="EMBL" id="QNQT01000007">
    <property type="protein sequence ID" value="RDU36053.1"/>
    <property type="molecule type" value="Genomic_DNA"/>
</dbReference>
<feature type="region of interest" description="Disordered" evidence="1">
    <location>
        <begin position="71"/>
        <end position="104"/>
    </location>
</feature>
<dbReference type="RefSeq" id="WP_115452981.1">
    <property type="nucleotide sequence ID" value="NZ_QNQT01000007.1"/>
</dbReference>
<dbReference type="OrthoDB" id="2620164at2"/>
<protein>
    <submittedName>
        <fullName evidence="2">Uncharacterized protein</fullName>
    </submittedName>
</protein>
<comment type="caution">
    <text evidence="2">The sequence shown here is derived from an EMBL/GenBank/DDBJ whole genome shotgun (WGS) entry which is preliminary data.</text>
</comment>
<sequence>MSTEKIIESLVKFAERLDRLENALNDSQKSKIHFDIHINDLHLNELNLEELAFHLERLDIQELSGMLNLGNTFSPKVHGKEKLNEPVPEDSPESSSEEKDDRDIQIMINGEQVSYLLMDGKDNHDE</sequence>
<gene>
    <name evidence="2" type="ORF">DRW41_15815</name>
</gene>
<dbReference type="AlphaFoldDB" id="A0A3D8GNK2"/>
<reference evidence="2 3" key="1">
    <citation type="submission" date="2018-07" db="EMBL/GenBank/DDBJ databases">
        <title>Bacillus sp. YLB-04 draft genome sequence.</title>
        <authorList>
            <person name="Yu L."/>
            <person name="Tang X."/>
        </authorList>
    </citation>
    <scope>NUCLEOTIDE SEQUENCE [LARGE SCALE GENOMIC DNA]</scope>
    <source>
        <strain evidence="2 3">YLB-04</strain>
    </source>
</reference>
<dbReference type="Proteomes" id="UP000257144">
    <property type="component" value="Unassembled WGS sequence"/>
</dbReference>
<evidence type="ECO:0000256" key="1">
    <source>
        <dbReference type="SAM" id="MobiDB-lite"/>
    </source>
</evidence>